<dbReference type="KEGG" id="atw:C0099_06615"/>
<dbReference type="EMBL" id="CP025682">
    <property type="protein sequence ID" value="AUN94638.1"/>
    <property type="molecule type" value="Genomic_DNA"/>
</dbReference>
<keyword evidence="1" id="KW-0732">Signal</keyword>
<accession>A0A2I6S5X3</accession>
<gene>
    <name evidence="2" type="ORF">C0099_06615</name>
</gene>
<name>A0A2I6S5X3_9RHOO</name>
<feature type="signal peptide" evidence="1">
    <location>
        <begin position="1"/>
        <end position="27"/>
    </location>
</feature>
<evidence type="ECO:0000256" key="1">
    <source>
        <dbReference type="SAM" id="SignalP"/>
    </source>
</evidence>
<keyword evidence="3" id="KW-1185">Reference proteome</keyword>
<evidence type="ECO:0000313" key="2">
    <source>
        <dbReference type="EMBL" id="AUN94638.1"/>
    </source>
</evidence>
<evidence type="ECO:0000313" key="3">
    <source>
        <dbReference type="Proteomes" id="UP000242205"/>
    </source>
</evidence>
<protein>
    <recommendedName>
        <fullName evidence="4">DUF3313 domain-containing protein</fullName>
    </recommendedName>
</protein>
<sequence>MRILFRPLRLVKLGIFAALLSGCVSLADINAGFQRIDRQWQLEYQKTEDAYRYRVVEAPYSVVFEQVKKSFLDLSMPTQLDNISKGVIVAENAAPHPLTKDEWKAVVKEENPRIKELGGWMFRMEDDAKDYIVTVAATLVPVGETTVIRLDYKLDNPKYRSMGIIPSEHAPPLAVQLGSAKFWAALQHRLNSVSLPTPRRRGADEQMV</sequence>
<organism evidence="2 3">
    <name type="scientific">Pseudazoarcus pumilus</name>
    <dbReference type="NCBI Taxonomy" id="2067960"/>
    <lineage>
        <taxon>Bacteria</taxon>
        <taxon>Pseudomonadati</taxon>
        <taxon>Pseudomonadota</taxon>
        <taxon>Betaproteobacteria</taxon>
        <taxon>Rhodocyclales</taxon>
        <taxon>Zoogloeaceae</taxon>
        <taxon>Pseudazoarcus</taxon>
    </lineage>
</organism>
<evidence type="ECO:0008006" key="4">
    <source>
        <dbReference type="Google" id="ProtNLM"/>
    </source>
</evidence>
<dbReference type="PROSITE" id="PS51257">
    <property type="entry name" value="PROKAR_LIPOPROTEIN"/>
    <property type="match status" value="1"/>
</dbReference>
<feature type="chain" id="PRO_5014447929" description="DUF3313 domain-containing protein" evidence="1">
    <location>
        <begin position="28"/>
        <end position="208"/>
    </location>
</feature>
<dbReference type="RefSeq" id="WP_102246706.1">
    <property type="nucleotide sequence ID" value="NZ_CP025682.1"/>
</dbReference>
<proteinExistence type="predicted"/>
<reference evidence="2 3" key="1">
    <citation type="submission" date="2018-01" db="EMBL/GenBank/DDBJ databases">
        <authorList>
            <person name="Fu G.-Y."/>
        </authorList>
    </citation>
    <scope>NUCLEOTIDE SEQUENCE [LARGE SCALE GENOMIC DNA]</scope>
    <source>
        <strain evidence="2 3">SY39</strain>
    </source>
</reference>
<dbReference type="Proteomes" id="UP000242205">
    <property type="component" value="Chromosome"/>
</dbReference>
<dbReference type="AlphaFoldDB" id="A0A2I6S5X3"/>